<evidence type="ECO:0000313" key="7">
    <source>
        <dbReference type="EMBL" id="RUS26219.1"/>
    </source>
</evidence>
<dbReference type="FunFam" id="1.10.30.10:FF:000041">
    <property type="entry name" value="HMG box family protein"/>
    <property type="match status" value="1"/>
</dbReference>
<keyword evidence="3" id="KW-0804">Transcription</keyword>
<evidence type="ECO:0000256" key="2">
    <source>
        <dbReference type="ARBA" id="ARBA00023125"/>
    </source>
</evidence>
<dbReference type="SMART" id="SM00398">
    <property type="entry name" value="HMG"/>
    <property type="match status" value="1"/>
</dbReference>
<dbReference type="SUPFAM" id="SSF47095">
    <property type="entry name" value="HMG-box"/>
    <property type="match status" value="1"/>
</dbReference>
<reference evidence="7 8" key="1">
    <citation type="journal article" date="2018" name="New Phytol.">
        <title>Phylogenomics of Endogonaceae and evolution of mycorrhizas within Mucoromycota.</title>
        <authorList>
            <person name="Chang Y."/>
            <person name="Desiro A."/>
            <person name="Na H."/>
            <person name="Sandor L."/>
            <person name="Lipzen A."/>
            <person name="Clum A."/>
            <person name="Barry K."/>
            <person name="Grigoriev I.V."/>
            <person name="Martin F.M."/>
            <person name="Stajich J.E."/>
            <person name="Smith M.E."/>
            <person name="Bonito G."/>
            <person name="Spatafora J.W."/>
        </authorList>
    </citation>
    <scope>NUCLEOTIDE SEQUENCE [LARGE SCALE GENOMIC DNA]</scope>
    <source>
        <strain evidence="7 8">AD002</strain>
    </source>
</reference>
<dbReference type="EMBL" id="RBNJ01010969">
    <property type="protein sequence ID" value="RUS26219.1"/>
    <property type="molecule type" value="Genomic_DNA"/>
</dbReference>
<feature type="region of interest" description="Disordered" evidence="5">
    <location>
        <begin position="1"/>
        <end position="33"/>
    </location>
</feature>
<dbReference type="InterPro" id="IPR036910">
    <property type="entry name" value="HMG_box_dom_sf"/>
</dbReference>
<protein>
    <submittedName>
        <fullName evidence="7">High mobility group box domain-containing protein</fullName>
    </submittedName>
</protein>
<evidence type="ECO:0000256" key="3">
    <source>
        <dbReference type="ARBA" id="ARBA00023163"/>
    </source>
</evidence>
<evidence type="ECO:0000256" key="4">
    <source>
        <dbReference type="PROSITE-ProRule" id="PRU00267"/>
    </source>
</evidence>
<dbReference type="InterPro" id="IPR009071">
    <property type="entry name" value="HMG_box_dom"/>
</dbReference>
<dbReference type="PANTHER" id="PTHR10270">
    <property type="entry name" value="SOX TRANSCRIPTION FACTOR"/>
    <property type="match status" value="1"/>
</dbReference>
<keyword evidence="4" id="KW-0539">Nucleus</keyword>
<dbReference type="Proteomes" id="UP000274822">
    <property type="component" value="Unassembled WGS sequence"/>
</dbReference>
<keyword evidence="2 4" id="KW-0238">DNA-binding</keyword>
<gene>
    <name evidence="7" type="ORF">BC938DRAFT_471059</name>
</gene>
<evidence type="ECO:0000259" key="6">
    <source>
        <dbReference type="PROSITE" id="PS50118"/>
    </source>
</evidence>
<evidence type="ECO:0000256" key="5">
    <source>
        <dbReference type="SAM" id="MobiDB-lite"/>
    </source>
</evidence>
<feature type="DNA-binding region" description="HMG box" evidence="4">
    <location>
        <begin position="28"/>
        <end position="96"/>
    </location>
</feature>
<dbReference type="AlphaFoldDB" id="A0A433Q8Y9"/>
<evidence type="ECO:0000256" key="1">
    <source>
        <dbReference type="ARBA" id="ARBA00023015"/>
    </source>
</evidence>
<dbReference type="Pfam" id="PF00505">
    <property type="entry name" value="HMG_box"/>
    <property type="match status" value="1"/>
</dbReference>
<dbReference type="CDD" id="cd01389">
    <property type="entry name" value="HMG-box_ROX1-like"/>
    <property type="match status" value="1"/>
</dbReference>
<dbReference type="Gene3D" id="1.10.30.10">
    <property type="entry name" value="High mobility group box domain"/>
    <property type="match status" value="1"/>
</dbReference>
<sequence>MTTSPARGMLATTGKLGGRGSKKDLRKTPRPQNAFMIYRREKHPFVVAENKGLHNKEVSRIVGRLWRCESEEVRRAYERKADFAKLEHQVKYPGYKYEPRKPIKKKSWAKQPRPAASGERFNVQQPASFNTGPVLPPGWDFQTLENVQQVIPLQEDLVNFPVPDNLFACIGIDSLSPPSDCLGHNFLEDIFGLDFVNAESEFFSTLNFDQAPR</sequence>
<dbReference type="GO" id="GO:0005634">
    <property type="term" value="C:nucleus"/>
    <property type="evidence" value="ECO:0007669"/>
    <property type="project" value="UniProtKB-UniRule"/>
</dbReference>
<feature type="domain" description="HMG box" evidence="6">
    <location>
        <begin position="28"/>
        <end position="96"/>
    </location>
</feature>
<dbReference type="GO" id="GO:0030154">
    <property type="term" value="P:cell differentiation"/>
    <property type="evidence" value="ECO:0007669"/>
    <property type="project" value="TreeGrafter"/>
</dbReference>
<accession>A0A433Q8Y9</accession>
<keyword evidence="1" id="KW-0805">Transcription regulation</keyword>
<dbReference type="PROSITE" id="PS50118">
    <property type="entry name" value="HMG_BOX_2"/>
    <property type="match status" value="1"/>
</dbReference>
<name>A0A433Q8Y9_9FUNG</name>
<keyword evidence="8" id="KW-1185">Reference proteome</keyword>
<dbReference type="GO" id="GO:0000978">
    <property type="term" value="F:RNA polymerase II cis-regulatory region sequence-specific DNA binding"/>
    <property type="evidence" value="ECO:0007669"/>
    <property type="project" value="TreeGrafter"/>
</dbReference>
<dbReference type="GO" id="GO:0001228">
    <property type="term" value="F:DNA-binding transcription activator activity, RNA polymerase II-specific"/>
    <property type="evidence" value="ECO:0007669"/>
    <property type="project" value="TreeGrafter"/>
</dbReference>
<comment type="caution">
    <text evidence="7">The sequence shown here is derived from an EMBL/GenBank/DDBJ whole genome shotgun (WGS) entry which is preliminary data.</text>
</comment>
<organism evidence="7 8">
    <name type="scientific">Jimgerdemannia flammicorona</name>
    <dbReference type="NCBI Taxonomy" id="994334"/>
    <lineage>
        <taxon>Eukaryota</taxon>
        <taxon>Fungi</taxon>
        <taxon>Fungi incertae sedis</taxon>
        <taxon>Mucoromycota</taxon>
        <taxon>Mucoromycotina</taxon>
        <taxon>Endogonomycetes</taxon>
        <taxon>Endogonales</taxon>
        <taxon>Endogonaceae</taxon>
        <taxon>Jimgerdemannia</taxon>
    </lineage>
</organism>
<dbReference type="PANTHER" id="PTHR10270:SF161">
    <property type="entry name" value="SEX-DETERMINING REGION Y PROTEIN"/>
    <property type="match status" value="1"/>
</dbReference>
<evidence type="ECO:0000313" key="8">
    <source>
        <dbReference type="Proteomes" id="UP000274822"/>
    </source>
</evidence>
<proteinExistence type="predicted"/>
<feature type="region of interest" description="Disordered" evidence="5">
    <location>
        <begin position="103"/>
        <end position="127"/>
    </location>
</feature>
<dbReference type="InterPro" id="IPR050140">
    <property type="entry name" value="SRY-related_HMG-box_TF-like"/>
</dbReference>